<organism evidence="1 2">
    <name type="scientific">Platanthera zijinensis</name>
    <dbReference type="NCBI Taxonomy" id="2320716"/>
    <lineage>
        <taxon>Eukaryota</taxon>
        <taxon>Viridiplantae</taxon>
        <taxon>Streptophyta</taxon>
        <taxon>Embryophyta</taxon>
        <taxon>Tracheophyta</taxon>
        <taxon>Spermatophyta</taxon>
        <taxon>Magnoliopsida</taxon>
        <taxon>Liliopsida</taxon>
        <taxon>Asparagales</taxon>
        <taxon>Orchidaceae</taxon>
        <taxon>Orchidoideae</taxon>
        <taxon>Orchideae</taxon>
        <taxon>Orchidinae</taxon>
        <taxon>Platanthera</taxon>
    </lineage>
</organism>
<evidence type="ECO:0000313" key="2">
    <source>
        <dbReference type="Proteomes" id="UP001418222"/>
    </source>
</evidence>
<dbReference type="EMBL" id="JBBWWQ010000010">
    <property type="protein sequence ID" value="KAK8936918.1"/>
    <property type="molecule type" value="Genomic_DNA"/>
</dbReference>
<name>A0AAP0BF17_9ASPA</name>
<dbReference type="AlphaFoldDB" id="A0AAP0BF17"/>
<proteinExistence type="predicted"/>
<accession>A0AAP0BF17</accession>
<dbReference type="Proteomes" id="UP001418222">
    <property type="component" value="Unassembled WGS sequence"/>
</dbReference>
<protein>
    <submittedName>
        <fullName evidence="1">Uncharacterized protein</fullName>
    </submittedName>
</protein>
<reference evidence="1 2" key="1">
    <citation type="journal article" date="2022" name="Nat. Plants">
        <title>Genomes of leafy and leafless Platanthera orchids illuminate the evolution of mycoheterotrophy.</title>
        <authorList>
            <person name="Li M.H."/>
            <person name="Liu K.W."/>
            <person name="Li Z."/>
            <person name="Lu H.C."/>
            <person name="Ye Q.L."/>
            <person name="Zhang D."/>
            <person name="Wang J.Y."/>
            <person name="Li Y.F."/>
            <person name="Zhong Z.M."/>
            <person name="Liu X."/>
            <person name="Yu X."/>
            <person name="Liu D.K."/>
            <person name="Tu X.D."/>
            <person name="Liu B."/>
            <person name="Hao Y."/>
            <person name="Liao X.Y."/>
            <person name="Jiang Y.T."/>
            <person name="Sun W.H."/>
            <person name="Chen J."/>
            <person name="Chen Y.Q."/>
            <person name="Ai Y."/>
            <person name="Zhai J.W."/>
            <person name="Wu S.S."/>
            <person name="Zhou Z."/>
            <person name="Hsiao Y.Y."/>
            <person name="Wu W.L."/>
            <person name="Chen Y.Y."/>
            <person name="Lin Y.F."/>
            <person name="Hsu J.L."/>
            <person name="Li C.Y."/>
            <person name="Wang Z.W."/>
            <person name="Zhao X."/>
            <person name="Zhong W.Y."/>
            <person name="Ma X.K."/>
            <person name="Ma L."/>
            <person name="Huang J."/>
            <person name="Chen G.Z."/>
            <person name="Huang M.Z."/>
            <person name="Huang L."/>
            <person name="Peng D.H."/>
            <person name="Luo Y.B."/>
            <person name="Zou S.Q."/>
            <person name="Chen S.P."/>
            <person name="Lan S."/>
            <person name="Tsai W.C."/>
            <person name="Van de Peer Y."/>
            <person name="Liu Z.J."/>
        </authorList>
    </citation>
    <scope>NUCLEOTIDE SEQUENCE [LARGE SCALE GENOMIC DNA]</scope>
    <source>
        <strain evidence="1">Lor287</strain>
    </source>
</reference>
<sequence>MATIVHLRSQQSVLYCWSWRRAWRTHVGGSLRNVQFGLDGDIFTSIPGCRFRELLSVDDPDVSLWVLVLAQEMAYKMHIRTTKVVITSASRSTFASKNPLSVFWVSDLNLRLYFVERRWRETQRTPPPLRTRGGGLRLGRALFWRSAEGGWKQTLPPPTHTEAFVFPPCGDGCSRTGIPLPIETEPKPLILRITILLVDSSLLHTLSERANGSIHGILF</sequence>
<comment type="caution">
    <text evidence="1">The sequence shown here is derived from an EMBL/GenBank/DDBJ whole genome shotgun (WGS) entry which is preliminary data.</text>
</comment>
<gene>
    <name evidence="1" type="ORF">KSP39_PZI012216</name>
</gene>
<evidence type="ECO:0000313" key="1">
    <source>
        <dbReference type="EMBL" id="KAK8936918.1"/>
    </source>
</evidence>
<keyword evidence="2" id="KW-1185">Reference proteome</keyword>